<keyword evidence="3" id="KW-0479">Metal-binding</keyword>
<organism evidence="15 16">
    <name type="scientific">Trapa incisa</name>
    <dbReference type="NCBI Taxonomy" id="236973"/>
    <lineage>
        <taxon>Eukaryota</taxon>
        <taxon>Viridiplantae</taxon>
        <taxon>Streptophyta</taxon>
        <taxon>Embryophyta</taxon>
        <taxon>Tracheophyta</taxon>
        <taxon>Spermatophyta</taxon>
        <taxon>Magnoliopsida</taxon>
        <taxon>eudicotyledons</taxon>
        <taxon>Gunneridae</taxon>
        <taxon>Pentapetalae</taxon>
        <taxon>rosids</taxon>
        <taxon>malvids</taxon>
        <taxon>Myrtales</taxon>
        <taxon>Lythraceae</taxon>
        <taxon>Trapa</taxon>
    </lineage>
</organism>
<dbReference type="PROSITE" id="PS00081">
    <property type="entry name" value="LIPOXYGENASE_2"/>
    <property type="match status" value="1"/>
</dbReference>
<keyword evidence="7" id="KW-0560">Oxidoreductase</keyword>
<dbReference type="Gene3D" id="1.20.245.10">
    <property type="entry name" value="Lipoxygenase-1, Domain 5"/>
    <property type="match status" value="1"/>
</dbReference>
<keyword evidence="9 11" id="KW-0275">Fatty acid biosynthesis</keyword>
<keyword evidence="8" id="KW-0443">Lipid metabolism</keyword>
<dbReference type="AlphaFoldDB" id="A0AAN7GQ72"/>
<comment type="similarity">
    <text evidence="1 11">Belongs to the lipoxygenase family.</text>
</comment>
<dbReference type="InterPro" id="IPR001024">
    <property type="entry name" value="PLAT/LH2_dom"/>
</dbReference>
<gene>
    <name evidence="15" type="ORF">SAY87_010224</name>
</gene>
<evidence type="ECO:0000256" key="10">
    <source>
        <dbReference type="PROSITE-ProRule" id="PRU00152"/>
    </source>
</evidence>
<dbReference type="SUPFAM" id="SSF48484">
    <property type="entry name" value="Lipoxigenase"/>
    <property type="match status" value="1"/>
</dbReference>
<dbReference type="InterPro" id="IPR001246">
    <property type="entry name" value="LipOase_plant"/>
</dbReference>
<dbReference type="GO" id="GO:0046872">
    <property type="term" value="F:metal ion binding"/>
    <property type="evidence" value="ECO:0007669"/>
    <property type="project" value="UniProtKB-UniRule"/>
</dbReference>
<dbReference type="Gene3D" id="2.60.60.20">
    <property type="entry name" value="PLAT/LH2 domain"/>
    <property type="match status" value="1"/>
</dbReference>
<dbReference type="PROSITE" id="PS51393">
    <property type="entry name" value="LIPOXYGENASE_3"/>
    <property type="match status" value="1"/>
</dbReference>
<dbReference type="Gene3D" id="3.10.450.60">
    <property type="match status" value="1"/>
</dbReference>
<dbReference type="InterPro" id="IPR000907">
    <property type="entry name" value="LipOase"/>
</dbReference>
<dbReference type="SMART" id="SM00308">
    <property type="entry name" value="LH2"/>
    <property type="match status" value="1"/>
</dbReference>
<dbReference type="InterPro" id="IPR027433">
    <property type="entry name" value="Lipoxygenase_dom_3"/>
</dbReference>
<evidence type="ECO:0000256" key="9">
    <source>
        <dbReference type="ARBA" id="ARBA00023160"/>
    </source>
</evidence>
<dbReference type="EMBL" id="JAXIOK010000022">
    <property type="protein sequence ID" value="KAK4743912.1"/>
    <property type="molecule type" value="Genomic_DNA"/>
</dbReference>
<reference evidence="15 16" key="1">
    <citation type="journal article" date="2023" name="Hortic Res">
        <title>Pangenome of water caltrop reveals structural variations and asymmetric subgenome divergence after allopolyploidization.</title>
        <authorList>
            <person name="Zhang X."/>
            <person name="Chen Y."/>
            <person name="Wang L."/>
            <person name="Yuan Y."/>
            <person name="Fang M."/>
            <person name="Shi L."/>
            <person name="Lu R."/>
            <person name="Comes H.P."/>
            <person name="Ma Y."/>
            <person name="Chen Y."/>
            <person name="Huang G."/>
            <person name="Zhou Y."/>
            <person name="Zheng Z."/>
            <person name="Qiu Y."/>
        </authorList>
    </citation>
    <scope>NUCLEOTIDE SEQUENCE [LARGE SCALE GENOMIC DNA]</scope>
    <source>
        <tissue evidence="15">Roots</tissue>
    </source>
</reference>
<comment type="caution">
    <text evidence="15">The sequence shown here is derived from an EMBL/GenBank/DDBJ whole genome shotgun (WGS) entry which is preliminary data.</text>
</comment>
<dbReference type="PANTHER" id="PTHR11771">
    <property type="entry name" value="LIPOXYGENASE"/>
    <property type="match status" value="1"/>
</dbReference>
<evidence type="ECO:0000259" key="13">
    <source>
        <dbReference type="PROSITE" id="PS50095"/>
    </source>
</evidence>
<feature type="domain" description="Lipoxygenase" evidence="14">
    <location>
        <begin position="136"/>
        <end position="822"/>
    </location>
</feature>
<dbReference type="InterPro" id="IPR036226">
    <property type="entry name" value="LipOase_C_sf"/>
</dbReference>
<keyword evidence="2 11" id="KW-0444">Lipid biosynthesis</keyword>
<dbReference type="InterPro" id="IPR036392">
    <property type="entry name" value="PLAT/LH2_dom_sf"/>
</dbReference>
<feature type="domain" description="PLAT" evidence="13">
    <location>
        <begin position="8"/>
        <end position="132"/>
    </location>
</feature>
<dbReference type="PROSITE" id="PS50095">
    <property type="entry name" value="PLAT"/>
    <property type="match status" value="1"/>
</dbReference>
<dbReference type="GO" id="GO:0031408">
    <property type="term" value="P:oxylipin biosynthetic process"/>
    <property type="evidence" value="ECO:0007669"/>
    <property type="project" value="UniProtKB-UniRule"/>
</dbReference>
<dbReference type="GO" id="GO:0016702">
    <property type="term" value="F:oxidoreductase activity, acting on single donors with incorporation of molecular oxygen, incorporation of two atoms of oxygen"/>
    <property type="evidence" value="ECO:0007669"/>
    <property type="project" value="InterPro"/>
</dbReference>
<dbReference type="Proteomes" id="UP001345219">
    <property type="component" value="Chromosome 9"/>
</dbReference>
<comment type="caution">
    <text evidence="10">Lacks conserved residue(s) required for the propagation of feature annotation.</text>
</comment>
<evidence type="ECO:0000256" key="3">
    <source>
        <dbReference type="ARBA" id="ARBA00022723"/>
    </source>
</evidence>
<feature type="region of interest" description="Disordered" evidence="12">
    <location>
        <begin position="183"/>
        <end position="224"/>
    </location>
</feature>
<comment type="pathway">
    <text evidence="11">Lipid metabolism; oxylipin biosynthesis.</text>
</comment>
<evidence type="ECO:0000313" key="16">
    <source>
        <dbReference type="Proteomes" id="UP001345219"/>
    </source>
</evidence>
<evidence type="ECO:0000256" key="12">
    <source>
        <dbReference type="SAM" id="MobiDB-lite"/>
    </source>
</evidence>
<evidence type="ECO:0000256" key="1">
    <source>
        <dbReference type="ARBA" id="ARBA00009419"/>
    </source>
</evidence>
<accession>A0AAN7GQ72</accession>
<evidence type="ECO:0000256" key="5">
    <source>
        <dbReference type="ARBA" id="ARBA00022832"/>
    </source>
</evidence>
<evidence type="ECO:0000256" key="4">
    <source>
        <dbReference type="ARBA" id="ARBA00022767"/>
    </source>
</evidence>
<dbReference type="InterPro" id="IPR013819">
    <property type="entry name" value="LipOase_C"/>
</dbReference>
<dbReference type="InterPro" id="IPR020834">
    <property type="entry name" value="LipOase_CS"/>
</dbReference>
<evidence type="ECO:0000256" key="11">
    <source>
        <dbReference type="RuleBase" id="RU003975"/>
    </source>
</evidence>
<evidence type="ECO:0000256" key="2">
    <source>
        <dbReference type="ARBA" id="ARBA00022516"/>
    </source>
</evidence>
<evidence type="ECO:0000256" key="7">
    <source>
        <dbReference type="ARBA" id="ARBA00023002"/>
    </source>
</evidence>
<dbReference type="Gene3D" id="4.10.375.10">
    <property type="entry name" value="Lipoxygenase-1, Domain 2"/>
    <property type="match status" value="1"/>
</dbReference>
<evidence type="ECO:0000256" key="6">
    <source>
        <dbReference type="ARBA" id="ARBA00022964"/>
    </source>
</evidence>
<dbReference type="SUPFAM" id="SSF49723">
    <property type="entry name" value="Lipase/lipooxygenase domain (PLAT/LH2 domain)"/>
    <property type="match status" value="1"/>
</dbReference>
<dbReference type="GO" id="GO:0034440">
    <property type="term" value="P:lipid oxidation"/>
    <property type="evidence" value="ECO:0007669"/>
    <property type="project" value="InterPro"/>
</dbReference>
<protein>
    <recommendedName>
        <fullName evidence="11">Lipoxygenase</fullName>
        <ecNumber evidence="11">1.13.11.-</ecNumber>
    </recommendedName>
</protein>
<proteinExistence type="inferred from homology"/>
<keyword evidence="4 11" id="KW-0925">Oxylipin biosynthesis</keyword>
<evidence type="ECO:0000259" key="14">
    <source>
        <dbReference type="PROSITE" id="PS51393"/>
    </source>
</evidence>
<dbReference type="GO" id="GO:0006633">
    <property type="term" value="P:fatty acid biosynthetic process"/>
    <property type="evidence" value="ECO:0007669"/>
    <property type="project" value="UniProtKB-KW"/>
</dbReference>
<dbReference type="Gene3D" id="4.10.372.10">
    <property type="entry name" value="Lipoxygenase-1, Domain 3"/>
    <property type="match status" value="1"/>
</dbReference>
<keyword evidence="6" id="KW-0223">Dioxygenase</keyword>
<evidence type="ECO:0000256" key="8">
    <source>
        <dbReference type="ARBA" id="ARBA00023098"/>
    </source>
</evidence>
<evidence type="ECO:0000313" key="15">
    <source>
        <dbReference type="EMBL" id="KAK4743912.1"/>
    </source>
</evidence>
<sequence length="822" mass="93080">MPNKHQVIDGKVVVLMSHGQAGPGKSASIQLYSATELDTRTGRGRLTLKASLKNGESKKVKGIKAIAYRVKIRVDMEFGIPGAMAITSKHENKFFLKSASFQAQGTQSFICFDCNSWVYPVERSDDAPRIFFSNTSYLPSQTPEALEDLRRGELCCLRGNGTGERVESDRIYDYDYYNDLGNPSKGEGHTRPVLGGNASCPYPRRLRTGRPRSQEDPSCESRPVMPSLNVCVPPDEQLNPRKLPGLLSNSIQSLVHFLGPGATSLFRDDYDAFDSFDHIWGLFCSKDDGRSVPNKKTRHRKSQELLKFPLPQIAAEDKWAWKSDAEFARQMLAGTNPTRIQCLQEFPPVSKSTGALSSIEEYQIEPSLEGLTVYQAIHRKRMFILDHHDYLMPFLGRINKRGVVRAYASRTLLFLRDDSTMKPVAIELSLPGAAHGSEFNRVFRPVPASRGDSEAALWQLAKAHVTSNDSAYHHLVSHWLHTHAVVEPFIIATRRQLSKMHPIHRLLDPHFEDTIHINALARQVLVSDGGILETTLFTKKVSMEVSSMLYRDWRFDEQGLPSDLLKRGMGLKDPNSPAGVKLLFEDYPYAADGLEIWTALKTWVAEYCTIFYRGDSLVGSDEELQAWWWEIRNVGHGDKKEETWWYQMTTLSDLVETITTLIWTTSALHASVVSGQFAYAGFPPSRPGLCRRFIPKEGTFEFAKFLQDTERYYLEMLPGRVEMTLMISLTETLSRHTSNEVLYLGQRWSDWTDNQEVIEKIDNFNWNLRHIGERILERNKNPNLKNRSGPAKIPYEILLPIAETAERAPPNAGRGIPNSISI</sequence>
<dbReference type="PRINTS" id="PR00087">
    <property type="entry name" value="LIPOXYGENASE"/>
</dbReference>
<name>A0AAN7GQ72_9MYRT</name>
<dbReference type="EC" id="1.13.11.-" evidence="11"/>
<comment type="function">
    <text evidence="11">Plant lipoxygenase may be involved in a number of diverse aspects of plant physiology including growth and development, pest resistance, and senescence or responses to wounding.</text>
</comment>
<keyword evidence="5" id="KW-0276">Fatty acid metabolism</keyword>
<dbReference type="Pfam" id="PF00305">
    <property type="entry name" value="Lipoxygenase"/>
    <property type="match status" value="1"/>
</dbReference>
<keyword evidence="16" id="KW-1185">Reference proteome</keyword>
<dbReference type="PRINTS" id="PR00468">
    <property type="entry name" value="PLTLPOXGNASE"/>
</dbReference>